<proteinExistence type="predicted"/>
<sequence length="297" mass="35938">MSYHKKETFGDMDVLLYDRGFKSEEIKELIEKLNPGEINRTPNSNVYSFDYKNLQIDLIFVKPENWDASKIFFQWGDLGNLMGKIFNSYGGKIENYIFKYGYDGIKVKLLYETNKKVVYLSKDNSIMFDLLGLDFERFKKGFNDQYEMFDYVMESKFFSYDVFQWENLSSINKQRNKKRPGFHEFLEYIESEKHRVIEWIQSEDYFIDKLNDLFEVNLQEEMKELKDRIDRRKALRSKFSGKTIMEEFNISGKELGSKMEFFRKYIEECYPYGSYEEYIEKCDVNVILWHFKEINKL</sequence>
<gene>
    <name evidence="1" type="ORF">SLAVMIC_00150</name>
</gene>
<organism evidence="1">
    <name type="scientific">uncultured marine phage</name>
    <dbReference type="NCBI Taxonomy" id="707152"/>
    <lineage>
        <taxon>Viruses</taxon>
        <taxon>environmental samples</taxon>
    </lineage>
</organism>
<accession>A0A8D9FRW5</accession>
<evidence type="ECO:0000313" key="1">
    <source>
        <dbReference type="EMBL" id="CAG7579899.1"/>
    </source>
</evidence>
<protein>
    <submittedName>
        <fullName evidence="1">Putative DNA polymerase</fullName>
    </submittedName>
</protein>
<name>A0A8D9FRW5_9VIRU</name>
<dbReference type="EMBL" id="OU342829">
    <property type="protein sequence ID" value="CAG7579899.1"/>
    <property type="molecule type" value="Genomic_DNA"/>
</dbReference>
<reference evidence="1" key="1">
    <citation type="submission" date="2021-06" db="EMBL/GenBank/DDBJ databases">
        <authorList>
            <person name="Gannon L."/>
            <person name="Redgwell R T."/>
            <person name="Michniewski S."/>
            <person name="Harrison D C."/>
            <person name="Millard A."/>
        </authorList>
    </citation>
    <scope>NUCLEOTIDE SEQUENCE</scope>
</reference>